<evidence type="ECO:0000256" key="3">
    <source>
        <dbReference type="ARBA" id="ARBA00022643"/>
    </source>
</evidence>
<evidence type="ECO:0000256" key="5">
    <source>
        <dbReference type="PIRNR" id="PIRNR005426"/>
    </source>
</evidence>
<name>A0ABT1S4F0_9FIRM</name>
<feature type="domain" description="Nitroreductase" evidence="6">
    <location>
        <begin position="10"/>
        <end position="165"/>
    </location>
</feature>
<keyword evidence="5" id="KW-0521">NADP</keyword>
<keyword evidence="4 5" id="KW-0560">Oxidoreductase</keyword>
<gene>
    <name evidence="7" type="ORF">NE695_15900</name>
</gene>
<dbReference type="PIRSF" id="PIRSF005426">
    <property type="entry name" value="Frp"/>
    <property type="match status" value="1"/>
</dbReference>
<keyword evidence="2 5" id="KW-0285">Flavoprotein</keyword>
<dbReference type="RefSeq" id="WP_256192318.1">
    <property type="nucleotide sequence ID" value="NZ_CAJKKG010000020.1"/>
</dbReference>
<dbReference type="PANTHER" id="PTHR43425">
    <property type="entry name" value="OXYGEN-INSENSITIVE NADPH NITROREDUCTASE"/>
    <property type="match status" value="1"/>
</dbReference>
<sequence length="237" mass="27225">MTNETIELLLKRKSMRVFEQKPIPEDIKASILAAAMRAPTAGNSMLYSILDITDQKLKDKLAETCDHQPFIASAPMVFIFLADYRRWFRKFQQAGCEAVPAPRLSDLILAENDAVIAAHTACVAADSYGIGSCYIGDIIEQWETHRDLFHLPQYVAPVSMLVFGYPTQQQKDRKQLTRFPKEMIVFENGYHDLTDEELMEYYNNDKAKAFCTRKYTSDFALEMERSAKEILKNWMGE</sequence>
<comment type="caution">
    <text evidence="7">The sequence shown here is derived from an EMBL/GenBank/DDBJ whole genome shotgun (WGS) entry which is preliminary data.</text>
</comment>
<dbReference type="PANTHER" id="PTHR43425:SF2">
    <property type="entry name" value="OXYGEN-INSENSITIVE NADPH NITROREDUCTASE"/>
    <property type="match status" value="1"/>
</dbReference>
<dbReference type="InterPro" id="IPR029479">
    <property type="entry name" value="Nitroreductase"/>
</dbReference>
<accession>A0ABT1S4F0</accession>
<dbReference type="Pfam" id="PF00881">
    <property type="entry name" value="Nitroreductase"/>
    <property type="match status" value="1"/>
</dbReference>
<evidence type="ECO:0000256" key="4">
    <source>
        <dbReference type="ARBA" id="ARBA00023002"/>
    </source>
</evidence>
<evidence type="ECO:0000256" key="1">
    <source>
        <dbReference type="ARBA" id="ARBA00008366"/>
    </source>
</evidence>
<reference evidence="7 8" key="1">
    <citation type="submission" date="2022-06" db="EMBL/GenBank/DDBJ databases">
        <title>Isolation of gut microbiota from human fecal samples.</title>
        <authorList>
            <person name="Pamer E.G."/>
            <person name="Barat B."/>
            <person name="Waligurski E."/>
            <person name="Medina S."/>
            <person name="Paddock L."/>
            <person name="Mostad J."/>
        </authorList>
    </citation>
    <scope>NUCLEOTIDE SEQUENCE [LARGE SCALE GENOMIC DNA]</scope>
    <source>
        <strain evidence="7 8">DFI.9.73</strain>
    </source>
</reference>
<organism evidence="7 8">
    <name type="scientific">Neglectibacter timonensis</name>
    <dbReference type="NCBI Taxonomy" id="1776382"/>
    <lineage>
        <taxon>Bacteria</taxon>
        <taxon>Bacillati</taxon>
        <taxon>Bacillota</taxon>
        <taxon>Clostridia</taxon>
        <taxon>Eubacteriales</taxon>
        <taxon>Oscillospiraceae</taxon>
        <taxon>Neglectibacter</taxon>
    </lineage>
</organism>
<evidence type="ECO:0000313" key="8">
    <source>
        <dbReference type="Proteomes" id="UP001524473"/>
    </source>
</evidence>
<protein>
    <submittedName>
        <fullName evidence="7">Nitroreductase family protein</fullName>
    </submittedName>
</protein>
<dbReference type="EMBL" id="JANFZH010000047">
    <property type="protein sequence ID" value="MCQ4841395.1"/>
    <property type="molecule type" value="Genomic_DNA"/>
</dbReference>
<dbReference type="Proteomes" id="UP001524473">
    <property type="component" value="Unassembled WGS sequence"/>
</dbReference>
<evidence type="ECO:0000256" key="2">
    <source>
        <dbReference type="ARBA" id="ARBA00022630"/>
    </source>
</evidence>
<keyword evidence="3 5" id="KW-0288">FMN</keyword>
<dbReference type="InterPro" id="IPR016446">
    <property type="entry name" value="Flavin_OxRdtase_Frp"/>
</dbReference>
<dbReference type="SUPFAM" id="SSF55469">
    <property type="entry name" value="FMN-dependent nitroreductase-like"/>
    <property type="match status" value="1"/>
</dbReference>
<evidence type="ECO:0000259" key="6">
    <source>
        <dbReference type="Pfam" id="PF00881"/>
    </source>
</evidence>
<comment type="similarity">
    <text evidence="1 5">Belongs to the flavin oxidoreductase frp family.</text>
</comment>
<evidence type="ECO:0000313" key="7">
    <source>
        <dbReference type="EMBL" id="MCQ4841395.1"/>
    </source>
</evidence>
<dbReference type="Gene3D" id="3.40.109.10">
    <property type="entry name" value="NADH Oxidase"/>
    <property type="match status" value="1"/>
</dbReference>
<keyword evidence="8" id="KW-1185">Reference proteome</keyword>
<proteinExistence type="inferred from homology"/>
<dbReference type="InterPro" id="IPR000415">
    <property type="entry name" value="Nitroreductase-like"/>
</dbReference>